<evidence type="ECO:0000313" key="3">
    <source>
        <dbReference type="Proteomes" id="UP001558632"/>
    </source>
</evidence>
<dbReference type="Proteomes" id="UP001558632">
    <property type="component" value="Unassembled WGS sequence"/>
</dbReference>
<dbReference type="EMBL" id="JBEUSY010000165">
    <property type="protein sequence ID" value="KAL1243661.1"/>
    <property type="molecule type" value="Genomic_DNA"/>
</dbReference>
<feature type="region of interest" description="Disordered" evidence="1">
    <location>
        <begin position="1"/>
        <end position="48"/>
    </location>
</feature>
<evidence type="ECO:0000313" key="2">
    <source>
        <dbReference type="EMBL" id="KAL1243661.1"/>
    </source>
</evidence>
<keyword evidence="3" id="KW-1185">Reference proteome</keyword>
<proteinExistence type="predicted"/>
<feature type="compositionally biased region" description="Basic and acidic residues" evidence="1">
    <location>
        <begin position="20"/>
        <end position="33"/>
    </location>
</feature>
<organism evidence="2 3">
    <name type="scientific">Trichinella spiralis</name>
    <name type="common">Trichina worm</name>
    <dbReference type="NCBI Taxonomy" id="6334"/>
    <lineage>
        <taxon>Eukaryota</taxon>
        <taxon>Metazoa</taxon>
        <taxon>Ecdysozoa</taxon>
        <taxon>Nematoda</taxon>
        <taxon>Enoplea</taxon>
        <taxon>Dorylaimia</taxon>
        <taxon>Trichinellida</taxon>
        <taxon>Trichinellidae</taxon>
        <taxon>Trichinella</taxon>
    </lineage>
</organism>
<feature type="compositionally biased region" description="Polar residues" evidence="1">
    <location>
        <begin position="1"/>
        <end position="11"/>
    </location>
</feature>
<comment type="caution">
    <text evidence="2">The sequence shown here is derived from an EMBL/GenBank/DDBJ whole genome shotgun (WGS) entry which is preliminary data.</text>
</comment>
<accession>A0ABR3KV07</accession>
<evidence type="ECO:0000256" key="1">
    <source>
        <dbReference type="SAM" id="MobiDB-lite"/>
    </source>
</evidence>
<gene>
    <name evidence="2" type="ORF">TSPI_00696</name>
</gene>
<reference evidence="2 3" key="1">
    <citation type="submission" date="2024-07" db="EMBL/GenBank/DDBJ databases">
        <title>Enhanced genomic and transcriptomic resources for Trichinella pseudospiralis and T. spiralis underpin the discovery of pronounced molecular differences between stages and species.</title>
        <authorList>
            <person name="Pasi K.K."/>
            <person name="La Rosa G."/>
            <person name="Gomez-Morales M.A."/>
            <person name="Tosini F."/>
            <person name="Sumanam S."/>
            <person name="Young N.D."/>
            <person name="Chang B.C."/>
            <person name="Robin G.B."/>
        </authorList>
    </citation>
    <scope>NUCLEOTIDE SEQUENCE [LARGE SCALE GENOMIC DNA]</scope>
    <source>
        <strain evidence="2">ISS534</strain>
    </source>
</reference>
<name>A0ABR3KV07_TRISP</name>
<sequence>MYESIASNLNGPSEAETTSDDEHNCNDTGKDDNESNDQVDEASELRNGRLQININAFPVFAIFESSGSSTANKRVPVE</sequence>
<protein>
    <submittedName>
        <fullName evidence="2">6-bisphosphatase class,Fructose-1</fullName>
    </submittedName>
</protein>